<keyword evidence="5" id="KW-1185">Reference proteome</keyword>
<dbReference type="AlphaFoldDB" id="A0A453GX49"/>
<evidence type="ECO:0000313" key="5">
    <source>
        <dbReference type="Proteomes" id="UP000015105"/>
    </source>
</evidence>
<sequence length="640" mass="71550">VWRKYGMGPLQAFWAWRTGEQSMPNIWRSLDAMDDQEGGLIFSVQFDPMRAGFDPTLISFPVPSLISRLLGWSNNSGQGRPQGSVMVVAAAVALYVAVLFVSGQQPRRRRLAASAAARPTSAVRLRPRALPLPAPDSGLLRILSWNNQYLENVVHSASIGARDDEPVPVARVQSMPPDVAGATSALETKHGQLVKEEEVERFKELWLSLVEREQRLELRLMHLDGLREQLEHRVSVAAVETWILKLNALLLHEENERLKTQAAELEAVRAQLRRANEKLRALKERVQVERVESQREAAMLRDKVMDLELTGGRRERAFAAEAATLWKAKAGLEEENRELALRLQHAEQVSSSVTVSLVHEDDIVDEANYLREANDRLTRQIEQLRSDHCVHVEELVYLKWVNACLRHEIRGRDHHPSSAQQDQDGDGRAMTSAMDLSKSMSYRSSEKAKELMLRYGSLGLGGYDPALFSPLNETTDRDGKNHQLRFGDHDEPWRSPVMPPAVAATPKNPAGHGKLKFLRNIKKLLASRRRSQCHNHKSEKKAMRWLSSSSHDALSGDSSYESTPLSSCQRTRLSSVTTVDLDARARGGEAAAEVPVASRPEADTQGRRATWARRSGGRREGITLSGRTAPAGVGSDQLRR</sequence>
<proteinExistence type="predicted"/>
<dbReference type="Proteomes" id="UP000015105">
    <property type="component" value="Chromosome 3D"/>
</dbReference>
<reference evidence="5" key="1">
    <citation type="journal article" date="2014" name="Science">
        <title>Ancient hybridizations among the ancestral genomes of bread wheat.</title>
        <authorList>
            <consortium name="International Wheat Genome Sequencing Consortium,"/>
            <person name="Marcussen T."/>
            <person name="Sandve S.R."/>
            <person name="Heier L."/>
            <person name="Spannagl M."/>
            <person name="Pfeifer M."/>
            <person name="Jakobsen K.S."/>
            <person name="Wulff B.B."/>
            <person name="Steuernagel B."/>
            <person name="Mayer K.F."/>
            <person name="Olsen O.A."/>
        </authorList>
    </citation>
    <scope>NUCLEOTIDE SEQUENCE [LARGE SCALE GENOMIC DNA]</scope>
    <source>
        <strain evidence="5">cv. AL8/78</strain>
    </source>
</reference>
<feature type="compositionally biased region" description="Polar residues" evidence="3">
    <location>
        <begin position="560"/>
        <end position="573"/>
    </location>
</feature>
<organism evidence="4 5">
    <name type="scientific">Aegilops tauschii subsp. strangulata</name>
    <name type="common">Goatgrass</name>
    <dbReference type="NCBI Taxonomy" id="200361"/>
    <lineage>
        <taxon>Eukaryota</taxon>
        <taxon>Viridiplantae</taxon>
        <taxon>Streptophyta</taxon>
        <taxon>Embryophyta</taxon>
        <taxon>Tracheophyta</taxon>
        <taxon>Spermatophyta</taxon>
        <taxon>Magnoliopsida</taxon>
        <taxon>Liliopsida</taxon>
        <taxon>Poales</taxon>
        <taxon>Poaceae</taxon>
        <taxon>BOP clade</taxon>
        <taxon>Pooideae</taxon>
        <taxon>Triticodae</taxon>
        <taxon>Triticeae</taxon>
        <taxon>Triticinae</taxon>
        <taxon>Aegilops</taxon>
    </lineage>
</organism>
<dbReference type="PANTHER" id="PTHR31342:SF15">
    <property type="entry name" value="OS01G0580800 PROTEIN"/>
    <property type="match status" value="1"/>
</dbReference>
<protein>
    <recommendedName>
        <fullName evidence="6">Protein CHUP1, chloroplastic</fullName>
    </recommendedName>
</protein>
<reference evidence="5" key="2">
    <citation type="journal article" date="2017" name="Nat. Plants">
        <title>The Aegilops tauschii genome reveals multiple impacts of transposons.</title>
        <authorList>
            <person name="Zhao G."/>
            <person name="Zou C."/>
            <person name="Li K."/>
            <person name="Wang K."/>
            <person name="Li T."/>
            <person name="Gao L."/>
            <person name="Zhang X."/>
            <person name="Wang H."/>
            <person name="Yang Z."/>
            <person name="Liu X."/>
            <person name="Jiang W."/>
            <person name="Mao L."/>
            <person name="Kong X."/>
            <person name="Jiao Y."/>
            <person name="Jia J."/>
        </authorList>
    </citation>
    <scope>NUCLEOTIDE SEQUENCE [LARGE SCALE GENOMIC DNA]</scope>
    <source>
        <strain evidence="5">cv. AL8/78</strain>
    </source>
</reference>
<dbReference type="EnsemblPlants" id="AET3Gv21243500.8">
    <property type="protein sequence ID" value="AET3Gv21243500.8"/>
    <property type="gene ID" value="AET3Gv21243500"/>
</dbReference>
<feature type="compositionally biased region" description="Low complexity" evidence="3">
    <location>
        <begin position="546"/>
        <end position="559"/>
    </location>
</feature>
<dbReference type="GO" id="GO:0055028">
    <property type="term" value="C:cortical microtubule"/>
    <property type="evidence" value="ECO:0007669"/>
    <property type="project" value="TreeGrafter"/>
</dbReference>
<feature type="region of interest" description="Disordered" evidence="3">
    <location>
        <begin position="586"/>
        <end position="640"/>
    </location>
</feature>
<reference evidence="4" key="3">
    <citation type="journal article" date="2017" name="Nature">
        <title>Genome sequence of the progenitor of the wheat D genome Aegilops tauschii.</title>
        <authorList>
            <person name="Luo M.C."/>
            <person name="Gu Y.Q."/>
            <person name="Puiu D."/>
            <person name="Wang H."/>
            <person name="Twardziok S.O."/>
            <person name="Deal K.R."/>
            <person name="Huo N."/>
            <person name="Zhu T."/>
            <person name="Wang L."/>
            <person name="Wang Y."/>
            <person name="McGuire P.E."/>
            <person name="Liu S."/>
            <person name="Long H."/>
            <person name="Ramasamy R.K."/>
            <person name="Rodriguez J.C."/>
            <person name="Van S.L."/>
            <person name="Yuan L."/>
            <person name="Wang Z."/>
            <person name="Xia Z."/>
            <person name="Xiao L."/>
            <person name="Anderson O.D."/>
            <person name="Ouyang S."/>
            <person name="Liang Y."/>
            <person name="Zimin A.V."/>
            <person name="Pertea G."/>
            <person name="Qi P."/>
            <person name="Bennetzen J.L."/>
            <person name="Dai X."/>
            <person name="Dawson M.W."/>
            <person name="Muller H.G."/>
            <person name="Kugler K."/>
            <person name="Rivarola-Duarte L."/>
            <person name="Spannagl M."/>
            <person name="Mayer K.F.X."/>
            <person name="Lu F.H."/>
            <person name="Bevan M.W."/>
            <person name="Leroy P."/>
            <person name="Li P."/>
            <person name="You F.M."/>
            <person name="Sun Q."/>
            <person name="Liu Z."/>
            <person name="Lyons E."/>
            <person name="Wicker T."/>
            <person name="Salzberg S.L."/>
            <person name="Devos K.M."/>
            <person name="Dvorak J."/>
        </authorList>
    </citation>
    <scope>NUCLEOTIDE SEQUENCE [LARGE SCALE GENOMIC DNA]</scope>
    <source>
        <strain evidence="4">cv. AL8/78</strain>
    </source>
</reference>
<accession>A0A453GX49</accession>
<dbReference type="InterPro" id="IPR040265">
    <property type="entry name" value="CHUP1/IPGA1-like"/>
</dbReference>
<reference evidence="4" key="4">
    <citation type="submission" date="2019-03" db="UniProtKB">
        <authorList>
            <consortium name="EnsemblPlants"/>
        </authorList>
    </citation>
    <scope>IDENTIFICATION</scope>
</reference>
<dbReference type="PANTHER" id="PTHR31342">
    <property type="entry name" value="PROTEIN CHUP1, CHLOROPLASTIC"/>
    <property type="match status" value="1"/>
</dbReference>
<evidence type="ECO:0000313" key="4">
    <source>
        <dbReference type="EnsemblPlants" id="AET3Gv21243500.8"/>
    </source>
</evidence>
<evidence type="ECO:0000256" key="2">
    <source>
        <dbReference type="SAM" id="Coils"/>
    </source>
</evidence>
<feature type="coiled-coil region" evidence="2">
    <location>
        <begin position="248"/>
        <end position="303"/>
    </location>
</feature>
<dbReference type="GO" id="GO:0072699">
    <property type="term" value="P:protein localization to cortical microtubule cytoskeleton"/>
    <property type="evidence" value="ECO:0007669"/>
    <property type="project" value="TreeGrafter"/>
</dbReference>
<evidence type="ECO:0008006" key="6">
    <source>
        <dbReference type="Google" id="ProtNLM"/>
    </source>
</evidence>
<dbReference type="STRING" id="200361.A0A453GX49"/>
<dbReference type="Gramene" id="AET3Gv21243500.8">
    <property type="protein sequence ID" value="AET3Gv21243500.8"/>
    <property type="gene ID" value="AET3Gv21243500"/>
</dbReference>
<evidence type="ECO:0000256" key="1">
    <source>
        <dbReference type="ARBA" id="ARBA00023054"/>
    </source>
</evidence>
<name>A0A453GX49_AEGTS</name>
<keyword evidence="1 2" id="KW-0175">Coiled coil</keyword>
<feature type="region of interest" description="Disordered" evidence="3">
    <location>
        <begin position="528"/>
        <end position="573"/>
    </location>
</feature>
<feature type="region of interest" description="Disordered" evidence="3">
    <location>
        <begin position="412"/>
        <end position="432"/>
    </location>
</feature>
<evidence type="ECO:0000256" key="3">
    <source>
        <dbReference type="SAM" id="MobiDB-lite"/>
    </source>
</evidence>
<feature type="compositionally biased region" description="Basic residues" evidence="3">
    <location>
        <begin position="528"/>
        <end position="539"/>
    </location>
</feature>
<feature type="coiled-coil region" evidence="2">
    <location>
        <begin position="329"/>
        <end position="387"/>
    </location>
</feature>
<reference evidence="4" key="5">
    <citation type="journal article" date="2021" name="G3 (Bethesda)">
        <title>Aegilops tauschii genome assembly Aet v5.0 features greater sequence contiguity and improved annotation.</title>
        <authorList>
            <person name="Wang L."/>
            <person name="Zhu T."/>
            <person name="Rodriguez J.C."/>
            <person name="Deal K.R."/>
            <person name="Dubcovsky J."/>
            <person name="McGuire P.E."/>
            <person name="Lux T."/>
            <person name="Spannagl M."/>
            <person name="Mayer K.F.X."/>
            <person name="Baldrich P."/>
            <person name="Meyers B.C."/>
            <person name="Huo N."/>
            <person name="Gu Y.Q."/>
            <person name="Zhou H."/>
            <person name="Devos K.M."/>
            <person name="Bennetzen J.L."/>
            <person name="Unver T."/>
            <person name="Budak H."/>
            <person name="Gulick P.J."/>
            <person name="Galiba G."/>
            <person name="Kalapos B."/>
            <person name="Nelson D.R."/>
            <person name="Li P."/>
            <person name="You F.M."/>
            <person name="Luo M.C."/>
            <person name="Dvorak J."/>
        </authorList>
    </citation>
    <scope>NUCLEOTIDE SEQUENCE [LARGE SCALE GENOMIC DNA]</scope>
    <source>
        <strain evidence="4">cv. AL8/78</strain>
    </source>
</reference>